<dbReference type="InterPro" id="IPR013083">
    <property type="entry name" value="Znf_RING/FYVE/PHD"/>
</dbReference>
<dbReference type="OMA" id="ENMNKRE"/>
<evidence type="ECO:0000313" key="11">
    <source>
        <dbReference type="EMBL" id="CDY40109.1"/>
    </source>
</evidence>
<dbReference type="GO" id="GO:0061630">
    <property type="term" value="F:ubiquitin protein ligase activity"/>
    <property type="evidence" value="ECO:0007669"/>
    <property type="project" value="UniProtKB-EC"/>
</dbReference>
<evidence type="ECO:0000256" key="1">
    <source>
        <dbReference type="ARBA" id="ARBA00000900"/>
    </source>
</evidence>
<keyword evidence="4" id="KW-0479">Metal-binding</keyword>
<keyword evidence="6" id="KW-0833">Ubl conjugation pathway</keyword>
<evidence type="ECO:0000256" key="8">
    <source>
        <dbReference type="PROSITE-ProRule" id="PRU00175"/>
    </source>
</evidence>
<dbReference type="Gramene" id="CDY40109">
    <property type="protein sequence ID" value="CDY40109"/>
    <property type="gene ID" value="GSBRNA2T00069031001"/>
</dbReference>
<feature type="compositionally biased region" description="Low complexity" evidence="9">
    <location>
        <begin position="77"/>
        <end position="93"/>
    </location>
</feature>
<dbReference type="PROSITE" id="PS50089">
    <property type="entry name" value="ZF_RING_2"/>
    <property type="match status" value="1"/>
</dbReference>
<evidence type="ECO:0000256" key="4">
    <source>
        <dbReference type="ARBA" id="ARBA00022723"/>
    </source>
</evidence>
<evidence type="ECO:0000259" key="10">
    <source>
        <dbReference type="PROSITE" id="PS50089"/>
    </source>
</evidence>
<evidence type="ECO:0000256" key="7">
    <source>
        <dbReference type="ARBA" id="ARBA00022833"/>
    </source>
</evidence>
<evidence type="ECO:0000313" key="12">
    <source>
        <dbReference type="Proteomes" id="UP000028999"/>
    </source>
</evidence>
<dbReference type="PANTHER" id="PTHR22937:SF136">
    <property type="entry name" value="RING-TYPE E3 UBIQUITIN TRANSFERASE"/>
    <property type="match status" value="1"/>
</dbReference>
<dbReference type="InterPro" id="IPR001841">
    <property type="entry name" value="Znf_RING"/>
</dbReference>
<dbReference type="SMART" id="SM00744">
    <property type="entry name" value="RINGv"/>
    <property type="match status" value="1"/>
</dbReference>
<keyword evidence="5 8" id="KW-0863">Zinc-finger</keyword>
<dbReference type="PaxDb" id="3708-A0A078HS45"/>
<dbReference type="Gene3D" id="3.30.40.10">
    <property type="entry name" value="Zinc/RING finger domain, C3HC4 (zinc finger)"/>
    <property type="match status" value="1"/>
</dbReference>
<dbReference type="SUPFAM" id="SSF57850">
    <property type="entry name" value="RING/U-box"/>
    <property type="match status" value="1"/>
</dbReference>
<gene>
    <name evidence="11" type="primary">BnaC02g00210D</name>
    <name evidence="11" type="ORF">GSBRNA2T00069031001</name>
</gene>
<dbReference type="InterPro" id="IPR045191">
    <property type="entry name" value="MBR1/2-like"/>
</dbReference>
<dbReference type="InterPro" id="IPR011016">
    <property type="entry name" value="Znf_RING-CH"/>
</dbReference>
<sequence>MDGKRTVDRMVLPRKASGHVLRENMNKREDEKSVSFCSRIGCSAKVSHTKGTRMDNNTKLGSSSHLELRVDLDTSHSRPSSNSGPSPSRSMVSQDGLSRYNINGIAEVVFLHLVHDQELTYERLAFLETSIFSSQFCSICQEEYVDGDEVGSMPCEHMFHVSCVQQWLRMKNWCPICKTSAEEKSL</sequence>
<dbReference type="Pfam" id="PF13639">
    <property type="entry name" value="zf-RING_2"/>
    <property type="match status" value="1"/>
</dbReference>
<dbReference type="Proteomes" id="UP000028999">
    <property type="component" value="Unassembled WGS sequence"/>
</dbReference>
<evidence type="ECO:0000256" key="5">
    <source>
        <dbReference type="ARBA" id="ARBA00022771"/>
    </source>
</evidence>
<keyword evidence="12" id="KW-1185">Reference proteome</keyword>
<accession>A0A078HS45</accession>
<evidence type="ECO:0000256" key="9">
    <source>
        <dbReference type="SAM" id="MobiDB-lite"/>
    </source>
</evidence>
<comment type="catalytic activity">
    <reaction evidence="1">
        <text>S-ubiquitinyl-[E2 ubiquitin-conjugating enzyme]-L-cysteine + [acceptor protein]-L-lysine = [E2 ubiquitin-conjugating enzyme]-L-cysteine + N(6)-ubiquitinyl-[acceptor protein]-L-lysine.</text>
        <dbReference type="EC" id="2.3.2.27"/>
    </reaction>
</comment>
<name>A0A078HS45_BRANA</name>
<dbReference type="AlphaFoldDB" id="A0A078HS45"/>
<feature type="domain" description="RING-type" evidence="10">
    <location>
        <begin position="137"/>
        <end position="178"/>
    </location>
</feature>
<dbReference type="EMBL" id="LK032463">
    <property type="protein sequence ID" value="CDY40109.1"/>
    <property type="molecule type" value="Genomic_DNA"/>
</dbReference>
<feature type="region of interest" description="Disordered" evidence="9">
    <location>
        <begin position="72"/>
        <end position="93"/>
    </location>
</feature>
<dbReference type="GO" id="GO:0008270">
    <property type="term" value="F:zinc ion binding"/>
    <property type="evidence" value="ECO:0007669"/>
    <property type="project" value="UniProtKB-KW"/>
</dbReference>
<dbReference type="EC" id="2.3.2.27" evidence="2"/>
<keyword evidence="7" id="KW-0862">Zinc</keyword>
<keyword evidence="3" id="KW-0808">Transferase</keyword>
<evidence type="ECO:0000256" key="3">
    <source>
        <dbReference type="ARBA" id="ARBA00022679"/>
    </source>
</evidence>
<evidence type="ECO:0000256" key="2">
    <source>
        <dbReference type="ARBA" id="ARBA00012483"/>
    </source>
</evidence>
<evidence type="ECO:0000256" key="6">
    <source>
        <dbReference type="ARBA" id="ARBA00022786"/>
    </source>
</evidence>
<dbReference type="PANTHER" id="PTHR22937">
    <property type="entry name" value="E3 UBIQUITIN-PROTEIN LIGASE RNF165"/>
    <property type="match status" value="1"/>
</dbReference>
<protein>
    <recommendedName>
        <fullName evidence="2">RING-type E3 ubiquitin transferase</fullName>
        <ecNumber evidence="2">2.3.2.27</ecNumber>
    </recommendedName>
</protein>
<reference evidence="11 12" key="1">
    <citation type="journal article" date="2014" name="Science">
        <title>Plant genetics. Early allopolyploid evolution in the post-Neolithic Brassica napus oilseed genome.</title>
        <authorList>
            <person name="Chalhoub B."/>
            <person name="Denoeud F."/>
            <person name="Liu S."/>
            <person name="Parkin I.A."/>
            <person name="Tang H."/>
            <person name="Wang X."/>
            <person name="Chiquet J."/>
            <person name="Belcram H."/>
            <person name="Tong C."/>
            <person name="Samans B."/>
            <person name="Correa M."/>
            <person name="Da Silva C."/>
            <person name="Just J."/>
            <person name="Falentin C."/>
            <person name="Koh C.S."/>
            <person name="Le Clainche I."/>
            <person name="Bernard M."/>
            <person name="Bento P."/>
            <person name="Noel B."/>
            <person name="Labadie K."/>
            <person name="Alberti A."/>
            <person name="Charles M."/>
            <person name="Arnaud D."/>
            <person name="Guo H."/>
            <person name="Daviaud C."/>
            <person name="Alamery S."/>
            <person name="Jabbari K."/>
            <person name="Zhao M."/>
            <person name="Edger P.P."/>
            <person name="Chelaifa H."/>
            <person name="Tack D."/>
            <person name="Lassalle G."/>
            <person name="Mestiri I."/>
            <person name="Schnel N."/>
            <person name="Le Paslier M.C."/>
            <person name="Fan G."/>
            <person name="Renault V."/>
            <person name="Bayer P.E."/>
            <person name="Golicz A.A."/>
            <person name="Manoli S."/>
            <person name="Lee T.H."/>
            <person name="Thi V.H."/>
            <person name="Chalabi S."/>
            <person name="Hu Q."/>
            <person name="Fan C."/>
            <person name="Tollenaere R."/>
            <person name="Lu Y."/>
            <person name="Battail C."/>
            <person name="Shen J."/>
            <person name="Sidebottom C.H."/>
            <person name="Wang X."/>
            <person name="Canaguier A."/>
            <person name="Chauveau A."/>
            <person name="Berard A."/>
            <person name="Deniot G."/>
            <person name="Guan M."/>
            <person name="Liu Z."/>
            <person name="Sun F."/>
            <person name="Lim Y.P."/>
            <person name="Lyons E."/>
            <person name="Town C.D."/>
            <person name="Bancroft I."/>
            <person name="Wang X."/>
            <person name="Meng J."/>
            <person name="Ma J."/>
            <person name="Pires J.C."/>
            <person name="King G.J."/>
            <person name="Brunel D."/>
            <person name="Delourme R."/>
            <person name="Renard M."/>
            <person name="Aury J.M."/>
            <person name="Adams K.L."/>
            <person name="Batley J."/>
            <person name="Snowdon R.J."/>
            <person name="Tost J."/>
            <person name="Edwards D."/>
            <person name="Zhou Y."/>
            <person name="Hua W."/>
            <person name="Sharpe A.G."/>
            <person name="Paterson A.H."/>
            <person name="Guan C."/>
            <person name="Wincker P."/>
        </authorList>
    </citation>
    <scope>NUCLEOTIDE SEQUENCE [LARGE SCALE GENOMIC DNA]</scope>
    <source>
        <strain evidence="12">cv. Darmor-bzh</strain>
    </source>
</reference>
<organism evidence="11 12">
    <name type="scientific">Brassica napus</name>
    <name type="common">Rape</name>
    <dbReference type="NCBI Taxonomy" id="3708"/>
    <lineage>
        <taxon>Eukaryota</taxon>
        <taxon>Viridiplantae</taxon>
        <taxon>Streptophyta</taxon>
        <taxon>Embryophyta</taxon>
        <taxon>Tracheophyta</taxon>
        <taxon>Spermatophyta</taxon>
        <taxon>Magnoliopsida</taxon>
        <taxon>eudicotyledons</taxon>
        <taxon>Gunneridae</taxon>
        <taxon>Pentapetalae</taxon>
        <taxon>rosids</taxon>
        <taxon>malvids</taxon>
        <taxon>Brassicales</taxon>
        <taxon>Brassicaceae</taxon>
        <taxon>Brassiceae</taxon>
        <taxon>Brassica</taxon>
    </lineage>
</organism>
<dbReference type="STRING" id="3708.A0A078HS45"/>
<proteinExistence type="predicted"/>
<dbReference type="SMART" id="SM00184">
    <property type="entry name" value="RING"/>
    <property type="match status" value="1"/>
</dbReference>